<dbReference type="GO" id="GO:0004519">
    <property type="term" value="F:endonuclease activity"/>
    <property type="evidence" value="ECO:0007669"/>
    <property type="project" value="UniProtKB-KW"/>
</dbReference>
<protein>
    <submittedName>
        <fullName evidence="2">HNH endonuclease signature motif containing protein</fullName>
    </submittedName>
</protein>
<comment type="caution">
    <text evidence="2">The sequence shown here is derived from an EMBL/GenBank/DDBJ whole genome shotgun (WGS) entry which is preliminary data.</text>
</comment>
<keyword evidence="2" id="KW-0540">Nuclease</keyword>
<feature type="domain" description="HNH nuclease" evidence="1">
    <location>
        <begin position="18"/>
        <end position="69"/>
    </location>
</feature>
<dbReference type="CDD" id="cd00085">
    <property type="entry name" value="HNHc"/>
    <property type="match status" value="1"/>
</dbReference>
<keyword evidence="2" id="KW-0255">Endonuclease</keyword>
<gene>
    <name evidence="2" type="ORF">VB739_06005</name>
</gene>
<accession>A0ABU5SUS9</accession>
<name>A0ABU5SUS9_9CYAN</name>
<evidence type="ECO:0000313" key="3">
    <source>
        <dbReference type="Proteomes" id="UP001302329"/>
    </source>
</evidence>
<dbReference type="Pfam" id="PF01844">
    <property type="entry name" value="HNH"/>
    <property type="match status" value="1"/>
</dbReference>
<evidence type="ECO:0000313" key="2">
    <source>
        <dbReference type="EMBL" id="MEA5442100.1"/>
    </source>
</evidence>
<organism evidence="2 3">
    <name type="scientific">Cyanobium gracile UHCC 0281</name>
    <dbReference type="NCBI Taxonomy" id="3110309"/>
    <lineage>
        <taxon>Bacteria</taxon>
        <taxon>Bacillati</taxon>
        <taxon>Cyanobacteriota</taxon>
        <taxon>Cyanophyceae</taxon>
        <taxon>Synechococcales</taxon>
        <taxon>Prochlorococcaceae</taxon>
        <taxon>Cyanobium</taxon>
    </lineage>
</organism>
<dbReference type="RefSeq" id="WP_323356238.1">
    <property type="nucleotide sequence ID" value="NZ_JAYGHY010000013.1"/>
</dbReference>
<dbReference type="Gene3D" id="1.10.30.50">
    <property type="match status" value="1"/>
</dbReference>
<keyword evidence="2" id="KW-0378">Hydrolase</keyword>
<evidence type="ECO:0000259" key="1">
    <source>
        <dbReference type="SMART" id="SM00507"/>
    </source>
</evidence>
<sequence>MFAHHRSRHRSPISSSVKDRVHRCARGRCECCGAHEHRRALEVDHIIPKNQGGSDAISNLQALCFRCNAGKRDACLPTQEGAPTSAVCRPATATAKRAVCSARWRTAAGCCWITRGTAW</sequence>
<proteinExistence type="predicted"/>
<reference evidence="2 3" key="1">
    <citation type="submission" date="2023-12" db="EMBL/GenBank/DDBJ databases">
        <title>Baltic Sea Cyanobacteria.</title>
        <authorList>
            <person name="Delbaje E."/>
            <person name="Fewer D.P."/>
            <person name="Shishido T.K."/>
        </authorList>
    </citation>
    <scope>NUCLEOTIDE SEQUENCE [LARGE SCALE GENOMIC DNA]</scope>
    <source>
        <strain evidence="2 3">UHCC 0281</strain>
    </source>
</reference>
<keyword evidence="3" id="KW-1185">Reference proteome</keyword>
<dbReference type="InterPro" id="IPR002711">
    <property type="entry name" value="HNH"/>
</dbReference>
<dbReference type="Proteomes" id="UP001302329">
    <property type="component" value="Unassembled WGS sequence"/>
</dbReference>
<dbReference type="SMART" id="SM00507">
    <property type="entry name" value="HNHc"/>
    <property type="match status" value="1"/>
</dbReference>
<dbReference type="EMBL" id="JAYGHY010000013">
    <property type="protein sequence ID" value="MEA5442100.1"/>
    <property type="molecule type" value="Genomic_DNA"/>
</dbReference>
<dbReference type="InterPro" id="IPR003615">
    <property type="entry name" value="HNH_nuc"/>
</dbReference>